<organism evidence="1 2">
    <name type="scientific">Phlebia brevispora</name>
    <dbReference type="NCBI Taxonomy" id="194682"/>
    <lineage>
        <taxon>Eukaryota</taxon>
        <taxon>Fungi</taxon>
        <taxon>Dikarya</taxon>
        <taxon>Basidiomycota</taxon>
        <taxon>Agaricomycotina</taxon>
        <taxon>Agaricomycetes</taxon>
        <taxon>Polyporales</taxon>
        <taxon>Meruliaceae</taxon>
        <taxon>Phlebia</taxon>
    </lineage>
</organism>
<comment type="caution">
    <text evidence="1">The sequence shown here is derived from an EMBL/GenBank/DDBJ whole genome shotgun (WGS) entry which is preliminary data.</text>
</comment>
<dbReference type="Proteomes" id="UP001148662">
    <property type="component" value="Unassembled WGS sequence"/>
</dbReference>
<name>A0ACC1T5L4_9APHY</name>
<protein>
    <submittedName>
        <fullName evidence="1">Uncharacterized protein</fullName>
    </submittedName>
</protein>
<reference evidence="1" key="1">
    <citation type="submission" date="2022-07" db="EMBL/GenBank/DDBJ databases">
        <title>Genome Sequence of Phlebia brevispora.</title>
        <authorList>
            <person name="Buettner E."/>
        </authorList>
    </citation>
    <scope>NUCLEOTIDE SEQUENCE</scope>
    <source>
        <strain evidence="1">MPL23</strain>
    </source>
</reference>
<keyword evidence="2" id="KW-1185">Reference proteome</keyword>
<evidence type="ECO:0000313" key="1">
    <source>
        <dbReference type="EMBL" id="KAJ3553534.1"/>
    </source>
</evidence>
<dbReference type="EMBL" id="JANHOG010000527">
    <property type="protein sequence ID" value="KAJ3553534.1"/>
    <property type="molecule type" value="Genomic_DNA"/>
</dbReference>
<gene>
    <name evidence="1" type="ORF">NM688_g3555</name>
</gene>
<accession>A0ACC1T5L4</accession>
<evidence type="ECO:0000313" key="2">
    <source>
        <dbReference type="Proteomes" id="UP001148662"/>
    </source>
</evidence>
<sequence>MLWNNLRRTGVVVKDIPEGQGPQADPWVTIDKTLGGRDEEKVHDCKEDMDTLLVFAGLYSAVLTSFLVQSYQNLLEDPQQAIVTLLRQISLQTGSYTLENGYLNSTISPVPPLPPFQATITDVRVNVCWFASLVLSLSTASFGILVKQWLREYLTIDCTVPEERIRIRHFRSRGLEEWKLFEIAAALPLILQLSLALFFVGLCFFTSEINQNLRSTSITLVSGWALSLGFTFVAPLVSSRCPYKTTFLKSAFNHVRPYIRSFLIIHAGSFIRRLLGIALHGFSQLSTLCKRPCLRLMRRVRSLSLRVPVQLRSLRIFYSSDGLAPDRSQDAVRKDAHGSLAQWQGSDKSDHFLTDKLSLDKASVIQELISRYMLEEDIDIDEEDLARVSDGIDLLIFRDVDSVLRDHNLLVSMRGVLQKRLGSSLEALRLVVSVLNDRLGLRERVNTVGGGVIRKLEGLAPWTLLTFMEILSDILPRITAESGYHTMHIVNLILVLTRSGDTIPESTSAILQQMLSDTRNPFCTHLCQEIAWVHTAESWRCHVFLAMGNIFRKLDPSMLRRVVHRIYVASEDPTFKSNTYGRLLDQADRVRHRDIKPERSISPRVLEVLLDLAITIVQDTVQDDLNDARELDKSRARHVKELVQFILDAIPIMEDMGALGNWQFRSSEQINKLTRSFFTTPALLSILLDCLEAHRGFFSRKAFMQMLAKPAQHAPSSLSDDGMTNILSIYLSSLRNAARKMPLLSPPSNSPTDADTSKLFVEYRALPPLVYNILLHIDERTEDNKPLGGLISSLDWSDRRNPHTREEDAQYYSWKKMFDVDSSMYPDELIVILRDITYDPTDHYGRTFWRIRRLEDMEREKHSRVQLEVFRGDADLDPASGSGWQTEEEDDDPQDTEDIMSQLDTNPERTTRELDRASEGGWQTEEDEGVEGQDVSAAVSHSRPGRTMQEKKRDGKRTKSPGSRSRTRRIRTPH</sequence>
<proteinExistence type="predicted"/>